<dbReference type="RefSeq" id="WP_072992141.1">
    <property type="nucleotide sequence ID" value="NZ_FQZB01000018.1"/>
</dbReference>
<gene>
    <name evidence="3" type="ORF">SAMN02745163_03928</name>
</gene>
<keyword evidence="1" id="KW-0472">Membrane</keyword>
<accession>A0A1M6SZE2</accession>
<reference evidence="3 4" key="1">
    <citation type="submission" date="2016-11" db="EMBL/GenBank/DDBJ databases">
        <authorList>
            <person name="Jaros S."/>
            <person name="Januszkiewicz K."/>
            <person name="Wedrychowicz H."/>
        </authorList>
    </citation>
    <scope>NUCLEOTIDE SEQUENCE [LARGE SCALE GENOMIC DNA]</scope>
    <source>
        <strain evidence="3 4">DSM 21758</strain>
    </source>
</reference>
<feature type="transmembrane region" description="Helical" evidence="1">
    <location>
        <begin position="57"/>
        <end position="77"/>
    </location>
</feature>
<dbReference type="InterPro" id="IPR052710">
    <property type="entry name" value="CAAX_protease"/>
</dbReference>
<feature type="transmembrane region" description="Helical" evidence="1">
    <location>
        <begin position="98"/>
        <end position="121"/>
    </location>
</feature>
<keyword evidence="4" id="KW-1185">Reference proteome</keyword>
<feature type="transmembrane region" description="Helical" evidence="1">
    <location>
        <begin position="193"/>
        <end position="209"/>
    </location>
</feature>
<dbReference type="Pfam" id="PF02517">
    <property type="entry name" value="Rce1-like"/>
    <property type="match status" value="1"/>
</dbReference>
<keyword evidence="1" id="KW-0812">Transmembrane</keyword>
<dbReference type="STRING" id="1121302.SAMN02745163_03928"/>
<dbReference type="PANTHER" id="PTHR36435:SF1">
    <property type="entry name" value="CAAX AMINO TERMINAL PROTEASE FAMILY PROTEIN"/>
    <property type="match status" value="1"/>
</dbReference>
<feature type="transmembrane region" description="Helical" evidence="1">
    <location>
        <begin position="20"/>
        <end position="45"/>
    </location>
</feature>
<dbReference type="PANTHER" id="PTHR36435">
    <property type="entry name" value="SLR1288 PROTEIN"/>
    <property type="match status" value="1"/>
</dbReference>
<dbReference type="Proteomes" id="UP000184310">
    <property type="component" value="Unassembled WGS sequence"/>
</dbReference>
<sequence>MKFPNPFSPIVKTEKLILQVNSLGFIGAIGVMFLDGLLNLLTVYIPAPVKTPTNIELAFIKILFEVVIALCIIFLMSKMFAFEDDTKCKSTKITFMDFIFCACIILGLRFFYIGTINHLTAYMPMPKFIQDSFNEVSINPIYFLLSVAILAPLKEEFLYRGLIFNGLCKKYPYGLAITLSSLLFAVAHLNLPQGINAFLIGIILSYIYYNTKSFYLCLFMHSFNNIFVSLVTLNIPSEFLFIGSATFTFLGLAFFIFGIKNLKDNFNF</sequence>
<dbReference type="GO" id="GO:0080120">
    <property type="term" value="P:CAAX-box protein maturation"/>
    <property type="evidence" value="ECO:0007669"/>
    <property type="project" value="UniProtKB-ARBA"/>
</dbReference>
<name>A0A1M6SZE2_9CLOT</name>
<dbReference type="OrthoDB" id="4177129at2"/>
<dbReference type="InterPro" id="IPR003675">
    <property type="entry name" value="Rce1/LyrA-like_dom"/>
</dbReference>
<dbReference type="AlphaFoldDB" id="A0A1M6SZE2"/>
<feature type="transmembrane region" description="Helical" evidence="1">
    <location>
        <begin position="239"/>
        <end position="259"/>
    </location>
</feature>
<evidence type="ECO:0000259" key="2">
    <source>
        <dbReference type="Pfam" id="PF02517"/>
    </source>
</evidence>
<feature type="transmembrane region" description="Helical" evidence="1">
    <location>
        <begin position="141"/>
        <end position="159"/>
    </location>
</feature>
<dbReference type="GO" id="GO:0004175">
    <property type="term" value="F:endopeptidase activity"/>
    <property type="evidence" value="ECO:0007669"/>
    <property type="project" value="UniProtKB-ARBA"/>
</dbReference>
<evidence type="ECO:0000313" key="3">
    <source>
        <dbReference type="EMBL" id="SHK50027.1"/>
    </source>
</evidence>
<organism evidence="3 4">
    <name type="scientific">Clostridium cavendishii DSM 21758</name>
    <dbReference type="NCBI Taxonomy" id="1121302"/>
    <lineage>
        <taxon>Bacteria</taxon>
        <taxon>Bacillati</taxon>
        <taxon>Bacillota</taxon>
        <taxon>Clostridia</taxon>
        <taxon>Eubacteriales</taxon>
        <taxon>Clostridiaceae</taxon>
        <taxon>Clostridium</taxon>
    </lineage>
</organism>
<feature type="transmembrane region" description="Helical" evidence="1">
    <location>
        <begin position="171"/>
        <end position="187"/>
    </location>
</feature>
<proteinExistence type="predicted"/>
<evidence type="ECO:0000256" key="1">
    <source>
        <dbReference type="SAM" id="Phobius"/>
    </source>
</evidence>
<protein>
    <recommendedName>
        <fullName evidence="2">CAAX prenyl protease 2/Lysostaphin resistance protein A-like domain-containing protein</fullName>
    </recommendedName>
</protein>
<keyword evidence="1" id="KW-1133">Transmembrane helix</keyword>
<dbReference type="EMBL" id="FQZB01000018">
    <property type="protein sequence ID" value="SHK50027.1"/>
    <property type="molecule type" value="Genomic_DNA"/>
</dbReference>
<feature type="domain" description="CAAX prenyl protease 2/Lysostaphin resistance protein A-like" evidence="2">
    <location>
        <begin position="139"/>
        <end position="227"/>
    </location>
</feature>
<evidence type="ECO:0000313" key="4">
    <source>
        <dbReference type="Proteomes" id="UP000184310"/>
    </source>
</evidence>